<proteinExistence type="predicted"/>
<evidence type="ECO:0000256" key="1">
    <source>
        <dbReference type="SAM" id="MobiDB-lite"/>
    </source>
</evidence>
<dbReference type="InterPro" id="IPR010026">
    <property type="entry name" value="Phage_holin_LL-H"/>
</dbReference>
<feature type="transmembrane region" description="Helical" evidence="2">
    <location>
        <begin position="6"/>
        <end position="26"/>
    </location>
</feature>
<organism evidence="3">
    <name type="scientific">Podoviridae sp. ctZih56</name>
    <dbReference type="NCBI Taxonomy" id="2827741"/>
    <lineage>
        <taxon>Viruses</taxon>
        <taxon>Duplodnaviria</taxon>
        <taxon>Heunggongvirae</taxon>
        <taxon>Uroviricota</taxon>
        <taxon>Caudoviricetes</taxon>
    </lineage>
</organism>
<reference evidence="3" key="1">
    <citation type="journal article" date="2021" name="Proc. Natl. Acad. Sci. U.S.A.">
        <title>A Catalog of Tens of Thousands of Viruses from Human Metagenomes Reveals Hidden Associations with Chronic Diseases.</title>
        <authorList>
            <person name="Tisza M.J."/>
            <person name="Buck C.B."/>
        </authorList>
    </citation>
    <scope>NUCLEOTIDE SEQUENCE</scope>
    <source>
        <strain evidence="3">CtZih56</strain>
    </source>
</reference>
<keyword evidence="2" id="KW-0812">Transmembrane</keyword>
<keyword evidence="2" id="KW-1133">Transmembrane helix</keyword>
<protein>
    <submittedName>
        <fullName evidence="3">Holin</fullName>
    </submittedName>
</protein>
<name>A0A8S5SF29_9CAUD</name>
<dbReference type="Pfam" id="PF09682">
    <property type="entry name" value="Phage_holin_6_1"/>
    <property type="match status" value="1"/>
</dbReference>
<accession>A0A8S5SF29</accession>
<sequence>MTKAEIFSAYILPAIVAVLTALAGYIGTQIKRLYEKYVNDKVKQDVVRTCVKAAEQLYRDLSGPEKLEKAKEGIVEMLNEKGIPISEMEMDLLIESVVQEFNQGVKGEHKTEESPEAQAESEDVHESAGL</sequence>
<keyword evidence="2" id="KW-0472">Membrane</keyword>
<evidence type="ECO:0000256" key="2">
    <source>
        <dbReference type="SAM" id="Phobius"/>
    </source>
</evidence>
<feature type="region of interest" description="Disordered" evidence="1">
    <location>
        <begin position="104"/>
        <end position="130"/>
    </location>
</feature>
<evidence type="ECO:0000313" key="3">
    <source>
        <dbReference type="EMBL" id="DAF49692.1"/>
    </source>
</evidence>
<dbReference type="EMBL" id="BK032586">
    <property type="protein sequence ID" value="DAF49692.1"/>
    <property type="molecule type" value="Genomic_DNA"/>
</dbReference>